<evidence type="ECO:0000313" key="5">
    <source>
        <dbReference type="Proteomes" id="UP000751190"/>
    </source>
</evidence>
<feature type="compositionally biased region" description="Polar residues" evidence="2">
    <location>
        <begin position="365"/>
        <end position="375"/>
    </location>
</feature>
<dbReference type="Proteomes" id="UP000751190">
    <property type="component" value="Unassembled WGS sequence"/>
</dbReference>
<feature type="region of interest" description="Disordered" evidence="2">
    <location>
        <begin position="500"/>
        <end position="528"/>
    </location>
</feature>
<dbReference type="EMBL" id="JAGTXO010000041">
    <property type="protein sequence ID" value="KAG8459368.1"/>
    <property type="molecule type" value="Genomic_DNA"/>
</dbReference>
<dbReference type="Pfam" id="PF16561">
    <property type="entry name" value="AMPK1_CBM"/>
    <property type="match status" value="1"/>
</dbReference>
<protein>
    <recommendedName>
        <fullName evidence="3">AMP-activated protein kinase glycogen-binding domain-containing protein</fullName>
    </recommendedName>
</protein>
<dbReference type="GO" id="GO:0031588">
    <property type="term" value="C:nucleotide-activated protein kinase complex"/>
    <property type="evidence" value="ECO:0007669"/>
    <property type="project" value="TreeGrafter"/>
</dbReference>
<dbReference type="PANTHER" id="PTHR10343">
    <property type="entry name" value="5'-AMP-ACTIVATED PROTEIN KINASE , BETA SUBUNIT"/>
    <property type="match status" value="1"/>
</dbReference>
<feature type="compositionally biased region" description="Pro residues" evidence="2">
    <location>
        <begin position="387"/>
        <end position="397"/>
    </location>
</feature>
<organism evidence="4 5">
    <name type="scientific">Diacronema lutheri</name>
    <name type="common">Unicellular marine alga</name>
    <name type="synonym">Monochrysis lutheri</name>
    <dbReference type="NCBI Taxonomy" id="2081491"/>
    <lineage>
        <taxon>Eukaryota</taxon>
        <taxon>Haptista</taxon>
        <taxon>Haptophyta</taxon>
        <taxon>Pavlovophyceae</taxon>
        <taxon>Pavlovales</taxon>
        <taxon>Pavlovaceae</taxon>
        <taxon>Diacronema</taxon>
    </lineage>
</organism>
<evidence type="ECO:0000256" key="2">
    <source>
        <dbReference type="SAM" id="MobiDB-lite"/>
    </source>
</evidence>
<reference evidence="4" key="1">
    <citation type="submission" date="2021-05" db="EMBL/GenBank/DDBJ databases">
        <title>The genome of the haptophyte Pavlova lutheri (Diacronema luteri, Pavlovales) - a model for lipid biosynthesis in eukaryotic algae.</title>
        <authorList>
            <person name="Hulatt C.J."/>
            <person name="Posewitz M.C."/>
        </authorList>
    </citation>
    <scope>NUCLEOTIDE SEQUENCE</scope>
    <source>
        <strain evidence="4">NIVA-4/92</strain>
    </source>
</reference>
<dbReference type="GO" id="GO:0005737">
    <property type="term" value="C:cytoplasm"/>
    <property type="evidence" value="ECO:0007669"/>
    <property type="project" value="TreeGrafter"/>
</dbReference>
<dbReference type="GO" id="GO:0019901">
    <property type="term" value="F:protein kinase binding"/>
    <property type="evidence" value="ECO:0007669"/>
    <property type="project" value="TreeGrafter"/>
</dbReference>
<evidence type="ECO:0000256" key="1">
    <source>
        <dbReference type="ARBA" id="ARBA00038216"/>
    </source>
</evidence>
<name>A0A8J6C9F0_DIALT</name>
<dbReference type="InterPro" id="IPR050827">
    <property type="entry name" value="CRP1_MDG1_kinase"/>
</dbReference>
<dbReference type="PANTHER" id="PTHR10343:SF81">
    <property type="entry name" value="CRUCIFORM DNA-RECOGNIZING PROTEIN 1-RELATED"/>
    <property type="match status" value="1"/>
</dbReference>
<dbReference type="SUPFAM" id="SSF81296">
    <property type="entry name" value="E set domains"/>
    <property type="match status" value="1"/>
</dbReference>
<evidence type="ECO:0000313" key="4">
    <source>
        <dbReference type="EMBL" id="KAG8459368.1"/>
    </source>
</evidence>
<comment type="caution">
    <text evidence="4">The sequence shown here is derived from an EMBL/GenBank/DDBJ whole genome shotgun (WGS) entry which is preliminary data.</text>
</comment>
<evidence type="ECO:0000259" key="3">
    <source>
        <dbReference type="Pfam" id="PF16561"/>
    </source>
</evidence>
<dbReference type="GO" id="GO:0005634">
    <property type="term" value="C:nucleus"/>
    <property type="evidence" value="ECO:0007669"/>
    <property type="project" value="TreeGrafter"/>
</dbReference>
<dbReference type="Gene3D" id="2.60.40.10">
    <property type="entry name" value="Immunoglobulins"/>
    <property type="match status" value="1"/>
</dbReference>
<dbReference type="InterPro" id="IPR014756">
    <property type="entry name" value="Ig_E-set"/>
</dbReference>
<dbReference type="OrthoDB" id="531008at2759"/>
<comment type="similarity">
    <text evidence="1">Belongs to the CRP1/MDG1 family.</text>
</comment>
<proteinExistence type="inferred from homology"/>
<gene>
    <name evidence="4" type="ORF">KFE25_013004</name>
</gene>
<feature type="region of interest" description="Disordered" evidence="2">
    <location>
        <begin position="354"/>
        <end position="401"/>
    </location>
</feature>
<accession>A0A8J6C9F0</accession>
<dbReference type="AlphaFoldDB" id="A0A8J6C9F0"/>
<feature type="domain" description="AMP-activated protein kinase glycogen-binding" evidence="3">
    <location>
        <begin position="163"/>
        <end position="229"/>
    </location>
</feature>
<keyword evidence="5" id="KW-1185">Reference proteome</keyword>
<dbReference type="CDD" id="cd02859">
    <property type="entry name" value="E_set_AMPKbeta_like_N"/>
    <property type="match status" value="1"/>
</dbReference>
<dbReference type="GO" id="GO:0007165">
    <property type="term" value="P:signal transduction"/>
    <property type="evidence" value="ECO:0007669"/>
    <property type="project" value="TreeGrafter"/>
</dbReference>
<dbReference type="InterPro" id="IPR032640">
    <property type="entry name" value="AMPK1_CBM"/>
</dbReference>
<sequence length="587" mass="59694">MFLVPHMAEDAPMAAADGEASAETTPVFAQHFAPLEVVKAAVGGAKLRAPTGRLSAGGAKGAPRLGVRAEASRKIAFTDDPSAAGALVAAANAALAQRLPNAFDAFPGAAAAALPAPWDVPMFLSHSHALQRVPAKAAPAALPAPSPLVKRLLAPSRDRLIVAVSVVWRGGGDVVSLLGCFTGWRERVPMVADGSGAHFVTVHLRAGEYRYVFEVNGRLCVADDEPMADACGAGAPVPAANVLLVDDGAEFDGEERAEALSRADDPLGAAPWLARASDAAADGCYTQSTPTAALGLWVPQLPPHLAKLHGVRAAPLSLRRAPRAGQPPVEWHSELGHVAFALTAAPPRAKFGEAQGEMSEDDNYADSTSDDQSMPSAPGSRHGTPLEPAPRAPPPASRAPAAPAAAACISVTNRWRAHARVTSILYTRAPAAAPPSARDGSTVDSGVSAPIRIPATGGAPAARKSAAPAVDAPPPQLSMAAAAIAATRNPRLLVSRAYSDVSMGRPPSPPSSPATKAPEPCGGGGVSGGGGGLWFDQGYMSLGDDKEGPGADVPLSFLLPTGTGDVAAKPPFAPFGWMVADLSAALR</sequence>
<dbReference type="InterPro" id="IPR013783">
    <property type="entry name" value="Ig-like_fold"/>
</dbReference>